<dbReference type="CDD" id="cd03449">
    <property type="entry name" value="R_hydratase"/>
    <property type="match status" value="1"/>
</dbReference>
<keyword evidence="1" id="KW-0456">Lyase</keyword>
<dbReference type="InterPro" id="IPR050965">
    <property type="entry name" value="UPF0336/Enoyl-CoA_hydratase"/>
</dbReference>
<accession>A0A1Z5HTW1</accession>
<dbReference type="FunFam" id="3.10.129.10:FF:000042">
    <property type="entry name" value="MaoC domain protein dehydratase"/>
    <property type="match status" value="1"/>
</dbReference>
<dbReference type="EMBL" id="BDGJ01000111">
    <property type="protein sequence ID" value="GAW92962.1"/>
    <property type="molecule type" value="Genomic_DNA"/>
</dbReference>
<proteinExistence type="predicted"/>
<dbReference type="AlphaFoldDB" id="A0A1Z5HTW1"/>
<evidence type="ECO:0000256" key="1">
    <source>
        <dbReference type="ARBA" id="ARBA00023239"/>
    </source>
</evidence>
<evidence type="ECO:0000259" key="2">
    <source>
        <dbReference type="Pfam" id="PF01575"/>
    </source>
</evidence>
<dbReference type="GO" id="GO:0019171">
    <property type="term" value="F:(3R)-hydroxyacyl-[acyl-carrier-protein] dehydratase activity"/>
    <property type="evidence" value="ECO:0007669"/>
    <property type="project" value="TreeGrafter"/>
</dbReference>
<dbReference type="InterPro" id="IPR029069">
    <property type="entry name" value="HotDog_dom_sf"/>
</dbReference>
<protein>
    <submittedName>
        <fullName evidence="3">Acyl dehydratase MaoC</fullName>
    </submittedName>
</protein>
<dbReference type="Pfam" id="PF01575">
    <property type="entry name" value="MaoC_dehydratas"/>
    <property type="match status" value="1"/>
</dbReference>
<gene>
    <name evidence="3" type="ORF">KKC1_21070</name>
</gene>
<dbReference type="GO" id="GO:0006633">
    <property type="term" value="P:fatty acid biosynthetic process"/>
    <property type="evidence" value="ECO:0007669"/>
    <property type="project" value="TreeGrafter"/>
</dbReference>
<dbReference type="Gene3D" id="3.10.129.10">
    <property type="entry name" value="Hotdog Thioesterase"/>
    <property type="match status" value="1"/>
</dbReference>
<dbReference type="InterPro" id="IPR002539">
    <property type="entry name" value="MaoC-like_dom"/>
</dbReference>
<dbReference type="RefSeq" id="WP_088554203.1">
    <property type="nucleotide sequence ID" value="NZ_BDGJ01000111.1"/>
</dbReference>
<evidence type="ECO:0000313" key="3">
    <source>
        <dbReference type="EMBL" id="GAW92962.1"/>
    </source>
</evidence>
<feature type="domain" description="MaoC-like" evidence="2">
    <location>
        <begin position="16"/>
        <end position="107"/>
    </location>
</feature>
<dbReference type="PANTHER" id="PTHR43437">
    <property type="entry name" value="HYDROXYACYL-THIOESTER DEHYDRATASE TYPE 2, MITOCHONDRIAL-RELATED"/>
    <property type="match status" value="1"/>
</dbReference>
<dbReference type="OrthoDB" id="9801625at2"/>
<dbReference type="Proteomes" id="UP000197032">
    <property type="component" value="Unassembled WGS sequence"/>
</dbReference>
<reference evidence="4" key="1">
    <citation type="journal article" date="2017" name="Appl. Environ. Microbiol.">
        <title>Genomic Analysis of Calderihabitans maritimus KKC1, a Thermophilic, Hydrogenogenic, Carboxydotrophic Bacterium Isolated from Marine Sediment.</title>
        <authorList>
            <person name="Omae K."/>
            <person name="Yoneda Y."/>
            <person name="Fukuyama Y."/>
            <person name="Yoshida T."/>
            <person name="Sako Y."/>
        </authorList>
    </citation>
    <scope>NUCLEOTIDE SEQUENCE [LARGE SCALE GENOMIC DNA]</scope>
    <source>
        <strain evidence="4">KKC1</strain>
    </source>
</reference>
<dbReference type="PANTHER" id="PTHR43437:SF3">
    <property type="entry name" value="HYDROXYACYL-THIOESTER DEHYDRATASE TYPE 2, MITOCHONDRIAL"/>
    <property type="match status" value="1"/>
</dbReference>
<dbReference type="SUPFAM" id="SSF54637">
    <property type="entry name" value="Thioesterase/thiol ester dehydrase-isomerase"/>
    <property type="match status" value="1"/>
</dbReference>
<name>A0A1Z5HTW1_9FIRM</name>
<evidence type="ECO:0000313" key="4">
    <source>
        <dbReference type="Proteomes" id="UP000197032"/>
    </source>
</evidence>
<keyword evidence="4" id="KW-1185">Reference proteome</keyword>
<sequence>MGRFEEIKVGDSATFTKTVSETDIVLFAGITGDLNPVHIDEGFASKTIFQKRIAHGMLSAGFISTVLGTKLPGPGTIYLSQTLSFRAPVFIGDSITARVEVIEKLPEKQRLRLKTECFNQEGKLITTGEALVMFKE</sequence>
<comment type="caution">
    <text evidence="3">The sequence shown here is derived from an EMBL/GenBank/DDBJ whole genome shotgun (WGS) entry which is preliminary data.</text>
</comment>
<organism evidence="3 4">
    <name type="scientific">Calderihabitans maritimus</name>
    <dbReference type="NCBI Taxonomy" id="1246530"/>
    <lineage>
        <taxon>Bacteria</taxon>
        <taxon>Bacillati</taxon>
        <taxon>Bacillota</taxon>
        <taxon>Clostridia</taxon>
        <taxon>Neomoorellales</taxon>
        <taxon>Calderihabitantaceae</taxon>
        <taxon>Calderihabitans</taxon>
    </lineage>
</organism>